<accession>A0A1Q9W8D9</accession>
<dbReference type="OrthoDB" id="9795789at2"/>
<gene>
    <name evidence="1" type="ORF">BKG61_18065</name>
</gene>
<dbReference type="AlphaFoldDB" id="A0A1S1K0H1"/>
<comment type="caution">
    <text evidence="1">The sequence shown here is derived from an EMBL/GenBank/DDBJ whole genome shotgun (WGS) entry which is preliminary data.</text>
</comment>
<evidence type="ECO:0000313" key="2">
    <source>
        <dbReference type="Proteomes" id="UP000179636"/>
    </source>
</evidence>
<reference evidence="1 2" key="1">
    <citation type="submission" date="2016-10" db="EMBL/GenBank/DDBJ databases">
        <title>Evaluation of Human, Animal and Environmental Mycobacterium chelonae Isolates by Core Genome Phylogenomic Analysis, Targeted Gene Comparison, and Anti-microbial Susceptibility Patterns: A Tale of Mistaken Identities.</title>
        <authorList>
            <person name="Fogelson S.B."/>
            <person name="Camus A.C."/>
            <person name="Lorenz W."/>
            <person name="Vasireddy R."/>
            <person name="Vasireddy S."/>
            <person name="Smith T."/>
            <person name="Brown-Elliott B.A."/>
            <person name="Wallace R.J.Jr."/>
            <person name="Hasan N.A."/>
            <person name="Reischl U."/>
            <person name="Sanchez S."/>
        </authorList>
    </citation>
    <scope>NUCLEOTIDE SEQUENCE [LARGE SCALE GENOMIC DNA]</scope>
    <source>
        <strain evidence="1 2">24999</strain>
    </source>
</reference>
<dbReference type="Proteomes" id="UP000179636">
    <property type="component" value="Unassembled WGS sequence"/>
</dbReference>
<sequence length="63" mass="7104">MLSDMAFEIPNNIPAQITIVKRAKRGDTEAIGAIEALPEGVWMRQALADPNWPRLRTRVDPVY</sequence>
<proteinExistence type="predicted"/>
<dbReference type="EMBL" id="MLHV01000016">
    <property type="protein sequence ID" value="OHT97155.1"/>
    <property type="molecule type" value="Genomic_DNA"/>
</dbReference>
<keyword evidence="2" id="KW-1185">Reference proteome</keyword>
<name>A0A1S1K0H1_9MYCO</name>
<organism evidence="1 2">
    <name type="scientific">Mycobacterium syngnathidarum</name>
    <dbReference type="NCBI Taxonomy" id="1908205"/>
    <lineage>
        <taxon>Bacteria</taxon>
        <taxon>Bacillati</taxon>
        <taxon>Actinomycetota</taxon>
        <taxon>Actinomycetes</taxon>
        <taxon>Mycobacteriales</taxon>
        <taxon>Mycobacteriaceae</taxon>
        <taxon>Mycobacterium</taxon>
    </lineage>
</organism>
<protein>
    <submittedName>
        <fullName evidence="1">Uncharacterized protein</fullName>
    </submittedName>
</protein>
<dbReference type="STRING" id="1908205.BKG60_19185"/>
<evidence type="ECO:0000313" key="1">
    <source>
        <dbReference type="EMBL" id="OHT97155.1"/>
    </source>
</evidence>
<accession>A0A1S1K0H1</accession>